<accession>A0A8T0MTJ1</accession>
<dbReference type="Gene3D" id="1.20.1280.50">
    <property type="match status" value="1"/>
</dbReference>
<dbReference type="PROSITE" id="PS50181">
    <property type="entry name" value="FBOX"/>
    <property type="match status" value="1"/>
</dbReference>
<comment type="caution">
    <text evidence="2">The sequence shown here is derived from an EMBL/GenBank/DDBJ whole genome shotgun (WGS) entry which is preliminary data.</text>
</comment>
<dbReference type="Pfam" id="PF12937">
    <property type="entry name" value="F-box-like"/>
    <property type="match status" value="1"/>
</dbReference>
<dbReference type="PANTHER" id="PTHR31672:SF2">
    <property type="entry name" value="F-BOX DOMAIN-CONTAINING PROTEIN"/>
    <property type="match status" value="1"/>
</dbReference>
<dbReference type="Proteomes" id="UP000823388">
    <property type="component" value="Chromosome 9N"/>
</dbReference>
<dbReference type="InterPro" id="IPR001810">
    <property type="entry name" value="F-box_dom"/>
</dbReference>
<proteinExistence type="predicted"/>
<feature type="domain" description="F-box" evidence="1">
    <location>
        <begin position="3"/>
        <end position="49"/>
    </location>
</feature>
<reference evidence="2 3" key="1">
    <citation type="submission" date="2020-05" db="EMBL/GenBank/DDBJ databases">
        <title>WGS assembly of Panicum virgatum.</title>
        <authorList>
            <person name="Lovell J.T."/>
            <person name="Jenkins J."/>
            <person name="Shu S."/>
            <person name="Juenger T.E."/>
            <person name="Schmutz J."/>
        </authorList>
    </citation>
    <scope>NUCLEOTIDE SEQUENCE [LARGE SCALE GENOMIC DNA]</scope>
    <source>
        <strain evidence="3">cv. AP13</strain>
    </source>
</reference>
<dbReference type="AlphaFoldDB" id="A0A8T0MTJ1"/>
<evidence type="ECO:0000259" key="1">
    <source>
        <dbReference type="PROSITE" id="PS50181"/>
    </source>
</evidence>
<keyword evidence="3" id="KW-1185">Reference proteome</keyword>
<feature type="non-terminal residue" evidence="2">
    <location>
        <position position="390"/>
    </location>
</feature>
<sequence>MAAPGLSLLPDDVVADILVRLPPRSIGRIRAVCSAWNAITSSPTAYRVLAGRRPAAVTAIMKGSSCLELDDERHPVDIVRFDFFRGRWRPDVHSAQPCPRAVSLDGMIISAEAFRSWDGVLCTRVFPRNPQPGAGAGTDHMLWNPLTDSCAIVSAPAGHGRIIGGYAHPETGRFHLLHSSDVAVSGYRDMVALITVRILGVGDGAGWREVPLPPPPVAAGCSESETTTVSMRGERDHSVSLHGNLHWLVQPGSGKVALLVFDTSRVVPGGKLCVLALTKEQPLGTMEVWVLDDYSDSRSWRLRETVGTQLLPAAFAAVAAVEVVEGVHEGEEIFVQLGRWIRVYSVRSKAWRTVSVGRCCSTLMMYRRSVMQPEISFGKALRGFCRSRVT</sequence>
<dbReference type="PANTHER" id="PTHR31672">
    <property type="entry name" value="BNACNNG10540D PROTEIN"/>
    <property type="match status" value="1"/>
</dbReference>
<organism evidence="2 3">
    <name type="scientific">Panicum virgatum</name>
    <name type="common">Blackwell switchgrass</name>
    <dbReference type="NCBI Taxonomy" id="38727"/>
    <lineage>
        <taxon>Eukaryota</taxon>
        <taxon>Viridiplantae</taxon>
        <taxon>Streptophyta</taxon>
        <taxon>Embryophyta</taxon>
        <taxon>Tracheophyta</taxon>
        <taxon>Spermatophyta</taxon>
        <taxon>Magnoliopsida</taxon>
        <taxon>Liliopsida</taxon>
        <taxon>Poales</taxon>
        <taxon>Poaceae</taxon>
        <taxon>PACMAD clade</taxon>
        <taxon>Panicoideae</taxon>
        <taxon>Panicodae</taxon>
        <taxon>Paniceae</taxon>
        <taxon>Panicinae</taxon>
        <taxon>Panicum</taxon>
        <taxon>Panicum sect. Hiantes</taxon>
    </lineage>
</organism>
<dbReference type="InterPro" id="IPR036047">
    <property type="entry name" value="F-box-like_dom_sf"/>
</dbReference>
<evidence type="ECO:0000313" key="3">
    <source>
        <dbReference type="Proteomes" id="UP000823388"/>
    </source>
</evidence>
<evidence type="ECO:0000313" key="2">
    <source>
        <dbReference type="EMBL" id="KAG2540480.1"/>
    </source>
</evidence>
<dbReference type="CDD" id="cd22157">
    <property type="entry name" value="F-box_AtFBW1-like"/>
    <property type="match status" value="1"/>
</dbReference>
<dbReference type="SMART" id="SM00256">
    <property type="entry name" value="FBOX"/>
    <property type="match status" value="1"/>
</dbReference>
<dbReference type="SUPFAM" id="SSF81383">
    <property type="entry name" value="F-box domain"/>
    <property type="match status" value="1"/>
</dbReference>
<name>A0A8T0MTJ1_PANVG</name>
<gene>
    <name evidence="2" type="ORF">PVAP13_9NG557100</name>
</gene>
<protein>
    <recommendedName>
        <fullName evidence="1">F-box domain-containing protein</fullName>
    </recommendedName>
</protein>
<dbReference type="InterPro" id="IPR050796">
    <property type="entry name" value="SCF_F-box_component"/>
</dbReference>
<dbReference type="EMBL" id="CM029054">
    <property type="protein sequence ID" value="KAG2540480.1"/>
    <property type="molecule type" value="Genomic_DNA"/>
</dbReference>